<organism evidence="2 3">
    <name type="scientific">Viridibacterium curvum</name>
    <dbReference type="NCBI Taxonomy" id="1101404"/>
    <lineage>
        <taxon>Bacteria</taxon>
        <taxon>Pseudomonadati</taxon>
        <taxon>Pseudomonadota</taxon>
        <taxon>Betaproteobacteria</taxon>
        <taxon>Rhodocyclales</taxon>
        <taxon>Rhodocyclaceae</taxon>
        <taxon>Viridibacterium</taxon>
    </lineage>
</organism>
<dbReference type="PANTHER" id="PTHR47698:SF2">
    <property type="entry name" value="FATTY-ACID-BINDING PROTEIN 3, CHLOROPLASTIC"/>
    <property type="match status" value="1"/>
</dbReference>
<comment type="caution">
    <text evidence="2">The sequence shown here is derived from an EMBL/GenBank/DDBJ whole genome shotgun (WGS) entry which is preliminary data.</text>
</comment>
<sequence length="176" mass="18664">MPAQALDVAGINFADSTSVAGSELKLNGAGLRTRFAVVKVYAIGLYLPQKTAAADAVLASTGARRVQITTLRDLTAEQLTDALIEALEANHSTAEMSKLAPRVAQLRSIMLSIGKVAEKTSIRLDYLPASGTRVIVGNEQKGSDIAGEDFFVAVLKIWLGNKPVQADLKDQLLGKT</sequence>
<evidence type="ECO:0000313" key="2">
    <source>
        <dbReference type="EMBL" id="GAA5171202.1"/>
    </source>
</evidence>
<dbReference type="InterPro" id="IPR016087">
    <property type="entry name" value="Chalcone_isomerase"/>
</dbReference>
<evidence type="ECO:0000259" key="1">
    <source>
        <dbReference type="Pfam" id="PF16036"/>
    </source>
</evidence>
<keyword evidence="2" id="KW-0413">Isomerase</keyword>
<dbReference type="EMBL" id="BAABLD010000017">
    <property type="protein sequence ID" value="GAA5171202.1"/>
    <property type="molecule type" value="Genomic_DNA"/>
</dbReference>
<evidence type="ECO:0000313" key="3">
    <source>
        <dbReference type="Proteomes" id="UP001500547"/>
    </source>
</evidence>
<dbReference type="PANTHER" id="PTHR47698">
    <property type="entry name" value="FATTY-ACID-BINDING PROTEIN 3, CHLOROPLASTIC"/>
    <property type="match status" value="1"/>
</dbReference>
<protein>
    <submittedName>
        <fullName evidence="2">Chalcone isomerase family protein</fullName>
    </submittedName>
</protein>
<name>A0ABP9R3Z5_9RHOO</name>
<keyword evidence="3" id="KW-1185">Reference proteome</keyword>
<dbReference type="RefSeq" id="WP_345534451.1">
    <property type="nucleotide sequence ID" value="NZ_BAABLD010000017.1"/>
</dbReference>
<reference evidence="3" key="1">
    <citation type="journal article" date="2019" name="Int. J. Syst. Evol. Microbiol.">
        <title>The Global Catalogue of Microorganisms (GCM) 10K type strain sequencing project: providing services to taxonomists for standard genome sequencing and annotation.</title>
        <authorList>
            <consortium name="The Broad Institute Genomics Platform"/>
            <consortium name="The Broad Institute Genome Sequencing Center for Infectious Disease"/>
            <person name="Wu L."/>
            <person name="Ma J."/>
        </authorList>
    </citation>
    <scope>NUCLEOTIDE SEQUENCE [LARGE SCALE GENOMIC DNA]</scope>
    <source>
        <strain evidence="3">JCM 18715</strain>
    </source>
</reference>
<dbReference type="InterPro" id="IPR016088">
    <property type="entry name" value="Chalcone_isomerase_3-sand"/>
</dbReference>
<dbReference type="Pfam" id="PF16036">
    <property type="entry name" value="Chalcone_3"/>
    <property type="match status" value="1"/>
</dbReference>
<accession>A0ABP9R3Z5</accession>
<dbReference type="SUPFAM" id="SSF54626">
    <property type="entry name" value="Chalcone isomerase"/>
    <property type="match status" value="1"/>
</dbReference>
<dbReference type="Proteomes" id="UP001500547">
    <property type="component" value="Unassembled WGS sequence"/>
</dbReference>
<proteinExistence type="predicted"/>
<dbReference type="GO" id="GO:0016853">
    <property type="term" value="F:isomerase activity"/>
    <property type="evidence" value="ECO:0007669"/>
    <property type="project" value="UniProtKB-KW"/>
</dbReference>
<dbReference type="InterPro" id="IPR036298">
    <property type="entry name" value="Chalcone_isomerase_sf"/>
</dbReference>
<dbReference type="Gene3D" id="3.50.70.10">
    <property type="match status" value="1"/>
</dbReference>
<gene>
    <name evidence="2" type="ORF">GCM10025770_35470</name>
</gene>
<feature type="domain" description="Chalcone isomerase" evidence="1">
    <location>
        <begin position="6"/>
        <end position="174"/>
    </location>
</feature>